<keyword evidence="3" id="KW-0328">Glycosyltransferase</keyword>
<dbReference type="PANTHER" id="PTHR10788:SF94">
    <property type="entry name" value="ALPHA,ALPHA-TREHALOSE-PHOSPHATE SYNTHASE [UDP-FORMING] 5"/>
    <property type="match status" value="1"/>
</dbReference>
<dbReference type="CDD" id="cd01627">
    <property type="entry name" value="HAD_TPP"/>
    <property type="match status" value="1"/>
</dbReference>
<dbReference type="FunFam" id="3.30.70.1020:FF:000002">
    <property type="entry name" value="Trehalose-6-phosphate synthase 2"/>
    <property type="match status" value="1"/>
</dbReference>
<dbReference type="OrthoDB" id="755951at2759"/>
<dbReference type="Gene3D" id="3.40.50.2000">
    <property type="entry name" value="Glycogen Phosphorylase B"/>
    <property type="match status" value="2"/>
</dbReference>
<dbReference type="KEGG" id="cre:CHLRE_06g278221v5"/>
<accession>A0A2K3DP79</accession>
<dbReference type="InterPro" id="IPR036412">
    <property type="entry name" value="HAD-like_sf"/>
</dbReference>
<keyword evidence="4" id="KW-0808">Transferase</keyword>
<dbReference type="InterPro" id="IPR023214">
    <property type="entry name" value="HAD_sf"/>
</dbReference>
<dbReference type="EMBL" id="CM008967">
    <property type="protein sequence ID" value="PNW82332.1"/>
    <property type="molecule type" value="Genomic_DNA"/>
</dbReference>
<dbReference type="InterPro" id="IPR003337">
    <property type="entry name" value="Trehalose_PPase"/>
</dbReference>
<dbReference type="FunCoup" id="A0A2K3DP79">
    <property type="interactions" value="841"/>
</dbReference>
<reference evidence="6 7" key="1">
    <citation type="journal article" date="2007" name="Science">
        <title>The Chlamydomonas genome reveals the evolution of key animal and plant functions.</title>
        <authorList>
            <person name="Merchant S.S."/>
            <person name="Prochnik S.E."/>
            <person name="Vallon O."/>
            <person name="Harris E.H."/>
            <person name="Karpowicz S.J."/>
            <person name="Witman G.B."/>
            <person name="Terry A."/>
            <person name="Salamov A."/>
            <person name="Fritz-Laylin L.K."/>
            <person name="Marechal-Drouard L."/>
            <person name="Marshall W.F."/>
            <person name="Qu L.H."/>
            <person name="Nelson D.R."/>
            <person name="Sanderfoot A.A."/>
            <person name="Spalding M.H."/>
            <person name="Kapitonov V.V."/>
            <person name="Ren Q."/>
            <person name="Ferris P."/>
            <person name="Lindquist E."/>
            <person name="Shapiro H."/>
            <person name="Lucas S.M."/>
            <person name="Grimwood J."/>
            <person name="Schmutz J."/>
            <person name="Cardol P."/>
            <person name="Cerutti H."/>
            <person name="Chanfreau G."/>
            <person name="Chen C.L."/>
            <person name="Cognat V."/>
            <person name="Croft M.T."/>
            <person name="Dent R."/>
            <person name="Dutcher S."/>
            <person name="Fernandez E."/>
            <person name="Fukuzawa H."/>
            <person name="Gonzalez-Ballester D."/>
            <person name="Gonzalez-Halphen D."/>
            <person name="Hallmann A."/>
            <person name="Hanikenne M."/>
            <person name="Hippler M."/>
            <person name="Inwood W."/>
            <person name="Jabbari K."/>
            <person name="Kalanon M."/>
            <person name="Kuras R."/>
            <person name="Lefebvre P.A."/>
            <person name="Lemaire S.D."/>
            <person name="Lobanov A.V."/>
            <person name="Lohr M."/>
            <person name="Manuell A."/>
            <person name="Meier I."/>
            <person name="Mets L."/>
            <person name="Mittag M."/>
            <person name="Mittelmeier T."/>
            <person name="Moroney J.V."/>
            <person name="Moseley J."/>
            <person name="Napoli C."/>
            <person name="Nedelcu A.M."/>
            <person name="Niyogi K."/>
            <person name="Novoselov S.V."/>
            <person name="Paulsen I.T."/>
            <person name="Pazour G."/>
            <person name="Purton S."/>
            <person name="Ral J.P."/>
            <person name="Riano-Pachon D.M."/>
            <person name="Riekhof W."/>
            <person name="Rymarquis L."/>
            <person name="Schroda M."/>
            <person name="Stern D."/>
            <person name="Umen J."/>
            <person name="Willows R."/>
            <person name="Wilson N."/>
            <person name="Zimmer S.L."/>
            <person name="Allmer J."/>
            <person name="Balk J."/>
            <person name="Bisova K."/>
            <person name="Chen C.J."/>
            <person name="Elias M."/>
            <person name="Gendler K."/>
            <person name="Hauser C."/>
            <person name="Lamb M.R."/>
            <person name="Ledford H."/>
            <person name="Long J.C."/>
            <person name="Minagawa J."/>
            <person name="Page M.D."/>
            <person name="Pan J."/>
            <person name="Pootakham W."/>
            <person name="Roje S."/>
            <person name="Rose A."/>
            <person name="Stahlberg E."/>
            <person name="Terauchi A.M."/>
            <person name="Yang P."/>
            <person name="Ball S."/>
            <person name="Bowler C."/>
            <person name="Dieckmann C.L."/>
            <person name="Gladyshev V.N."/>
            <person name="Green P."/>
            <person name="Jorgensen R."/>
            <person name="Mayfield S."/>
            <person name="Mueller-Roeber B."/>
            <person name="Rajamani S."/>
            <person name="Sayre R.T."/>
            <person name="Brokstein P."/>
            <person name="Dubchak I."/>
            <person name="Goodstein D."/>
            <person name="Hornick L."/>
            <person name="Huang Y.W."/>
            <person name="Jhaveri J."/>
            <person name="Luo Y."/>
            <person name="Martinez D."/>
            <person name="Ngau W.C."/>
            <person name="Otillar B."/>
            <person name="Poliakov A."/>
            <person name="Porter A."/>
            <person name="Szajkowski L."/>
            <person name="Werner G."/>
            <person name="Zhou K."/>
            <person name="Grigoriev I.V."/>
            <person name="Rokhsar D.S."/>
            <person name="Grossman A.R."/>
        </authorList>
    </citation>
    <scope>NUCLEOTIDE SEQUENCE [LARGE SCALE GENOMIC DNA]</scope>
    <source>
        <strain evidence="7">CC-503</strain>
    </source>
</reference>
<dbReference type="RefSeq" id="XP_042923852.1">
    <property type="nucleotide sequence ID" value="XM_043063148.1"/>
</dbReference>
<dbReference type="SUPFAM" id="SSF53756">
    <property type="entry name" value="UDP-Glycosyltransferase/glycogen phosphorylase"/>
    <property type="match status" value="1"/>
</dbReference>
<feature type="region of interest" description="Disordered" evidence="5">
    <location>
        <begin position="803"/>
        <end position="833"/>
    </location>
</feature>
<dbReference type="Gramene" id="PNW82332">
    <property type="protein sequence ID" value="PNW82332"/>
    <property type="gene ID" value="CHLRE_06g278221v5"/>
</dbReference>
<evidence type="ECO:0000256" key="4">
    <source>
        <dbReference type="ARBA" id="ARBA00022679"/>
    </source>
</evidence>
<gene>
    <name evidence="6" type="ORF">CHLRE_06g278221v5</name>
</gene>
<evidence type="ECO:0000256" key="1">
    <source>
        <dbReference type="ARBA" id="ARBA00005409"/>
    </source>
</evidence>
<sequence>MQTARGSYHNLAALVEGGLGQEVQPSPLSGLGRPLATSRLSQESHEGKTTRLIIVSNHLPLRVKRATTSWEFEWDEDALVGQAKEGIPSDLEVMYVGSLPVDVALEEQDAVAAQLKRLYNCCPVFMEKELKEKFYKGCCKQQMWPLFHYVLPMSPESSGRFDQEMWQAYVKANKVFCEKVVEESATDTDYVWIHDYHLLVLPSLLRKRFNRIRCGLFLHSPFPSSEIFRTFPKREELLRSLLNADLIGFHTFDYARHFLSCCSRMLGLEHETSRGSITIDYYGRTVGIKIMPTGVNPKRYLDGFSWDEFKWRRGELVAQYGGLTVLVGCDDLDVFKGVELKLLALERLLDTHPEWRGQLVLVQITNPPRSTGRDIAELHRCVLGLVDSINRKYGKGSYQPVQYLERHVPLHERMAFYSIADCAVVTATRDGMNLVPYEYVVCRQGPDGWDGGAAAGGAPGGGGSKRESMLVVSEFVGCSPSLSGAIRVNPWSVESTADGIYAAIKLPREHRALRHDKHWRYVSQHTVAYWATSFVADLQRVTKNHVAMKCYGLGLGLDTFRMVALDANFRRLEERAVAASYASSHFRAFFLDYDGTLTGASPLSASAAASAASSSSGLTAGGHHGPGGLAPAEPLLAVLRALVADPRNRVFLFSSSPKADLTQWFASIPSLGLVAENGFFLRAIGSAAWETAVPHADFSWKRMAAPILQQYVESTDGSSVEAKESALVWHYRDADPDFGAWQAKELLDHLEGVLSNKPVEIVGGQGYVEIKPQGVSKGRALERLLAAASAPASAPAAPAAAAAAASPPPAPSPSSSPAHGGLVGPRPAGAGSAAGGLGGPDFMLCVGDDRSDEDMYTSIENMKSLPTMTAEVFACTVGQKPSRAPFYLNDPVEVLQLLARLVNVPLTQQPVN</sequence>
<dbReference type="PANTHER" id="PTHR10788">
    <property type="entry name" value="TREHALOSE-6-PHOSPHATE SYNTHASE"/>
    <property type="match status" value="1"/>
</dbReference>
<dbReference type="Pfam" id="PF02358">
    <property type="entry name" value="Trehalose_PPase"/>
    <property type="match status" value="2"/>
</dbReference>
<dbReference type="ExpressionAtlas" id="A0A2K3DP79">
    <property type="expression patterns" value="baseline and differential"/>
</dbReference>
<dbReference type="CDD" id="cd03788">
    <property type="entry name" value="GT20_TPS"/>
    <property type="match status" value="1"/>
</dbReference>
<dbReference type="NCBIfam" id="TIGR00685">
    <property type="entry name" value="T6PP"/>
    <property type="match status" value="1"/>
</dbReference>
<dbReference type="FunFam" id="3.40.50.1000:FF:000052">
    <property type="entry name" value="Alpha,alpha-trehalose-phosphate synthase [UDP-forming] 6"/>
    <property type="match status" value="2"/>
</dbReference>
<dbReference type="InterPro" id="IPR001830">
    <property type="entry name" value="Glyco_trans_20"/>
</dbReference>
<dbReference type="FunFam" id="3.40.50.2000:FF:000010">
    <property type="entry name" value="Alpha,alpha-trehalose-phosphate synthase"/>
    <property type="match status" value="1"/>
</dbReference>
<dbReference type="Gene3D" id="3.40.50.1000">
    <property type="entry name" value="HAD superfamily/HAD-like"/>
    <property type="match status" value="2"/>
</dbReference>
<dbReference type="Proteomes" id="UP000006906">
    <property type="component" value="Chromosome 6"/>
</dbReference>
<comment type="similarity">
    <text evidence="2">In the C-terminal section; belongs to the trehalose phosphatase family.</text>
</comment>
<dbReference type="InParanoid" id="A0A2K3DP79"/>
<comment type="similarity">
    <text evidence="1">In the N-terminal section; belongs to the glycosyltransferase 20 family.</text>
</comment>
<dbReference type="AlphaFoldDB" id="A0A2K3DP79"/>
<evidence type="ECO:0000256" key="3">
    <source>
        <dbReference type="ARBA" id="ARBA00022676"/>
    </source>
</evidence>
<organism evidence="6 7">
    <name type="scientific">Chlamydomonas reinhardtii</name>
    <name type="common">Chlamydomonas smithii</name>
    <dbReference type="NCBI Taxonomy" id="3055"/>
    <lineage>
        <taxon>Eukaryota</taxon>
        <taxon>Viridiplantae</taxon>
        <taxon>Chlorophyta</taxon>
        <taxon>core chlorophytes</taxon>
        <taxon>Chlorophyceae</taxon>
        <taxon>CS clade</taxon>
        <taxon>Chlamydomonadales</taxon>
        <taxon>Chlamydomonadaceae</taxon>
        <taxon>Chlamydomonas</taxon>
    </lineage>
</organism>
<dbReference type="STRING" id="3055.A0A2K3DP79"/>
<dbReference type="Pfam" id="PF00982">
    <property type="entry name" value="Glyco_transf_20"/>
    <property type="match status" value="1"/>
</dbReference>
<dbReference type="SUPFAM" id="SSF56784">
    <property type="entry name" value="HAD-like"/>
    <property type="match status" value="1"/>
</dbReference>
<dbReference type="FunFam" id="3.40.50.2000:FF:000079">
    <property type="entry name" value="Trehalose-6-phosphate synthase 8"/>
    <property type="match status" value="1"/>
</dbReference>
<evidence type="ECO:0000256" key="5">
    <source>
        <dbReference type="SAM" id="MobiDB-lite"/>
    </source>
</evidence>
<dbReference type="GeneID" id="5723623"/>
<evidence type="ECO:0000256" key="2">
    <source>
        <dbReference type="ARBA" id="ARBA00006330"/>
    </source>
</evidence>
<proteinExistence type="inferred from homology"/>
<dbReference type="GO" id="GO:0005992">
    <property type="term" value="P:trehalose biosynthetic process"/>
    <property type="evidence" value="ECO:0000318"/>
    <property type="project" value="GO_Central"/>
</dbReference>
<name>A0A2K3DP79_CHLRE</name>
<protein>
    <submittedName>
        <fullName evidence="6">Uncharacterized protein</fullName>
    </submittedName>
</protein>
<dbReference type="GO" id="GO:0016757">
    <property type="term" value="F:glycosyltransferase activity"/>
    <property type="evidence" value="ECO:0007669"/>
    <property type="project" value="UniProtKB-KW"/>
</dbReference>
<evidence type="ECO:0000313" key="6">
    <source>
        <dbReference type="EMBL" id="PNW82332.1"/>
    </source>
</evidence>
<feature type="compositionally biased region" description="Low complexity" evidence="5">
    <location>
        <begin position="815"/>
        <end position="831"/>
    </location>
</feature>
<keyword evidence="7" id="KW-1185">Reference proteome</keyword>
<evidence type="ECO:0000313" key="7">
    <source>
        <dbReference type="Proteomes" id="UP000006906"/>
    </source>
</evidence>